<feature type="region of interest" description="Disordered" evidence="1">
    <location>
        <begin position="50"/>
        <end position="70"/>
    </location>
</feature>
<proteinExistence type="predicted"/>
<name>A0ABP6NH40_9ACTN</name>
<evidence type="ECO:0000313" key="3">
    <source>
        <dbReference type="Proteomes" id="UP001500893"/>
    </source>
</evidence>
<feature type="region of interest" description="Disordered" evidence="1">
    <location>
        <begin position="1"/>
        <end position="30"/>
    </location>
</feature>
<dbReference type="EMBL" id="BAAAVM010000049">
    <property type="protein sequence ID" value="GAA3147721.1"/>
    <property type="molecule type" value="Genomic_DNA"/>
</dbReference>
<sequence length="70" mass="6918">MSADGAVDVLGADGAPLPEPPPHAVSASALTSPTARAALRTLAVAHVTGSPQEVAAGRPSRTARSASYQQ</sequence>
<keyword evidence="3" id="KW-1185">Reference proteome</keyword>
<accession>A0ABP6NH40</accession>
<organism evidence="2 3">
    <name type="scientific">Streptomyces rameus</name>
    <dbReference type="NCBI Taxonomy" id="68261"/>
    <lineage>
        <taxon>Bacteria</taxon>
        <taxon>Bacillati</taxon>
        <taxon>Actinomycetota</taxon>
        <taxon>Actinomycetes</taxon>
        <taxon>Kitasatosporales</taxon>
        <taxon>Streptomycetaceae</taxon>
        <taxon>Streptomyces</taxon>
    </lineage>
</organism>
<protein>
    <submittedName>
        <fullName evidence="2">Uncharacterized protein</fullName>
    </submittedName>
</protein>
<dbReference type="Proteomes" id="UP001500893">
    <property type="component" value="Unassembled WGS sequence"/>
</dbReference>
<gene>
    <name evidence="2" type="ORF">GCM10010521_38790</name>
</gene>
<evidence type="ECO:0000313" key="2">
    <source>
        <dbReference type="EMBL" id="GAA3147721.1"/>
    </source>
</evidence>
<reference evidence="3" key="1">
    <citation type="journal article" date="2019" name="Int. J. Syst. Evol. Microbiol.">
        <title>The Global Catalogue of Microorganisms (GCM) 10K type strain sequencing project: providing services to taxonomists for standard genome sequencing and annotation.</title>
        <authorList>
            <consortium name="The Broad Institute Genomics Platform"/>
            <consortium name="The Broad Institute Genome Sequencing Center for Infectious Disease"/>
            <person name="Wu L."/>
            <person name="Ma J."/>
        </authorList>
    </citation>
    <scope>NUCLEOTIDE SEQUENCE [LARGE SCALE GENOMIC DNA]</scope>
    <source>
        <strain evidence="3">JCM 11574</strain>
    </source>
</reference>
<comment type="caution">
    <text evidence="2">The sequence shown here is derived from an EMBL/GenBank/DDBJ whole genome shotgun (WGS) entry which is preliminary data.</text>
</comment>
<evidence type="ECO:0000256" key="1">
    <source>
        <dbReference type="SAM" id="MobiDB-lite"/>
    </source>
</evidence>